<feature type="signal peptide" evidence="2">
    <location>
        <begin position="1"/>
        <end position="27"/>
    </location>
</feature>
<reference evidence="3 4" key="1">
    <citation type="submission" date="2016-11" db="EMBL/GenBank/DDBJ databases">
        <title>Complete genome sequence of the aerobically denitrifying bacterium Chelatococcus daeguensis TAD1.</title>
        <authorList>
            <person name="Yang Y."/>
            <person name="Huang S."/>
            <person name="Lin E."/>
        </authorList>
    </citation>
    <scope>NUCLEOTIDE SEQUENCE [LARGE SCALE GENOMIC DNA]</scope>
    <source>
        <strain evidence="3 4">TAD1</strain>
        <plasmid evidence="4">ptad1</plasmid>
    </source>
</reference>
<dbReference type="KEGG" id="cdq:BOQ54_18375"/>
<evidence type="ECO:0000313" key="4">
    <source>
        <dbReference type="Proteomes" id="UP000182703"/>
    </source>
</evidence>
<dbReference type="AlphaFoldDB" id="A0AAC9JW74"/>
<evidence type="ECO:0008006" key="5">
    <source>
        <dbReference type="Google" id="ProtNLM"/>
    </source>
</evidence>
<dbReference type="InterPro" id="IPR018389">
    <property type="entry name" value="DctP_fam"/>
</dbReference>
<dbReference type="InterPro" id="IPR006311">
    <property type="entry name" value="TAT_signal"/>
</dbReference>
<gene>
    <name evidence="3" type="ORF">BOQ54_18375</name>
</gene>
<keyword evidence="1 2" id="KW-0732">Signal</keyword>
<geneLocation type="plasmid" evidence="4">
    <name>ptad1</name>
</geneLocation>
<dbReference type="Proteomes" id="UP000182703">
    <property type="component" value="Plasmid pTAD1"/>
</dbReference>
<evidence type="ECO:0000256" key="1">
    <source>
        <dbReference type="ARBA" id="ARBA00022729"/>
    </source>
</evidence>
<evidence type="ECO:0000313" key="3">
    <source>
        <dbReference type="EMBL" id="APF39459.1"/>
    </source>
</evidence>
<dbReference type="Gene3D" id="3.40.190.170">
    <property type="entry name" value="Bacterial extracellular solute-binding protein, family 7"/>
    <property type="match status" value="1"/>
</dbReference>
<dbReference type="GO" id="GO:0055085">
    <property type="term" value="P:transmembrane transport"/>
    <property type="evidence" value="ECO:0007669"/>
    <property type="project" value="InterPro"/>
</dbReference>
<dbReference type="PANTHER" id="PTHR33376:SF2">
    <property type="entry name" value="DICARBOXYLATE-BINDING PERIPLASMIC PROTEIN"/>
    <property type="match status" value="1"/>
</dbReference>
<dbReference type="NCBIfam" id="TIGR00787">
    <property type="entry name" value="dctP"/>
    <property type="match status" value="1"/>
</dbReference>
<evidence type="ECO:0000256" key="2">
    <source>
        <dbReference type="SAM" id="SignalP"/>
    </source>
</evidence>
<dbReference type="PIRSF" id="PIRSF006470">
    <property type="entry name" value="DctB"/>
    <property type="match status" value="1"/>
</dbReference>
<sequence>MMFKTTRRSAIALAAIAALALPLPAAAKTTLRLAHSLAKDHPVDKAMENFAALVKERSNGEIEVRVFAAGQLGQQRELIEQLQSGALDFAHTNAAPLAAFEPTFGIFDLPYLFRDDAHFFKVTDGEIGREILDSAAAKGLVGLSYYDNGTRSFYANKPVPTPKDLAGLKIRVQPGPVATRMVNLLGATATPLAWGELYTALQSKVVDGAENNVTALTLAKHGEVSKVYTRDEHTRVPDVLLISEMTMSRLPAAQQDIIRQAAVDSGKAHNEAWKAELRKAEGDAVAMGVTFVDADKAAYRAAVQPMYDDLKATPALASLAERIQALK</sequence>
<proteinExistence type="predicted"/>
<accession>A0AAC9JW74</accession>
<dbReference type="InterPro" id="IPR004682">
    <property type="entry name" value="TRAP_DctP"/>
</dbReference>
<keyword evidence="4" id="KW-1185">Reference proteome</keyword>
<feature type="chain" id="PRO_5042168252" description="Tripartite ATP-independent transporter solute receptor, DctP family" evidence="2">
    <location>
        <begin position="28"/>
        <end position="327"/>
    </location>
</feature>
<dbReference type="EMBL" id="CP018096">
    <property type="protein sequence ID" value="APF39459.1"/>
    <property type="molecule type" value="Genomic_DNA"/>
</dbReference>
<organism evidence="3 4">
    <name type="scientific">Chelatococcus daeguensis</name>
    <dbReference type="NCBI Taxonomy" id="444444"/>
    <lineage>
        <taxon>Bacteria</taxon>
        <taxon>Pseudomonadati</taxon>
        <taxon>Pseudomonadota</taxon>
        <taxon>Alphaproteobacteria</taxon>
        <taxon>Hyphomicrobiales</taxon>
        <taxon>Chelatococcaceae</taxon>
        <taxon>Chelatococcus</taxon>
    </lineage>
</organism>
<dbReference type="GO" id="GO:0030246">
    <property type="term" value="F:carbohydrate binding"/>
    <property type="evidence" value="ECO:0007669"/>
    <property type="project" value="TreeGrafter"/>
</dbReference>
<dbReference type="CDD" id="cd13671">
    <property type="entry name" value="PBP2_TRAP_SBP_like_3"/>
    <property type="match status" value="1"/>
</dbReference>
<dbReference type="GO" id="GO:0030288">
    <property type="term" value="C:outer membrane-bounded periplasmic space"/>
    <property type="evidence" value="ECO:0007669"/>
    <property type="project" value="InterPro"/>
</dbReference>
<dbReference type="RefSeq" id="WP_063188782.1">
    <property type="nucleotide sequence ID" value="NZ_CP018096.1"/>
</dbReference>
<name>A0AAC9JW74_9HYPH</name>
<keyword evidence="3" id="KW-0614">Plasmid</keyword>
<dbReference type="PROSITE" id="PS51318">
    <property type="entry name" value="TAT"/>
    <property type="match status" value="1"/>
</dbReference>
<dbReference type="PANTHER" id="PTHR33376">
    <property type="match status" value="1"/>
</dbReference>
<dbReference type="InterPro" id="IPR038404">
    <property type="entry name" value="TRAP_DctP_sf"/>
</dbReference>
<protein>
    <recommendedName>
        <fullName evidence="5">Tripartite ATP-independent transporter solute receptor, DctP family</fullName>
    </recommendedName>
</protein>
<dbReference type="Pfam" id="PF03480">
    <property type="entry name" value="DctP"/>
    <property type="match status" value="1"/>
</dbReference>
<dbReference type="NCBIfam" id="NF037995">
    <property type="entry name" value="TRAP_S1"/>
    <property type="match status" value="1"/>
</dbReference>